<gene>
    <name evidence="1" type="ORF">mvi_21920</name>
</gene>
<dbReference type="RefSeq" id="WP_207182770.1">
    <property type="nucleotide sequence ID" value="NZ_AP024145.1"/>
</dbReference>
<dbReference type="Proteomes" id="UP000663508">
    <property type="component" value="Chromosome"/>
</dbReference>
<evidence type="ECO:0000313" key="1">
    <source>
        <dbReference type="EMBL" id="BCM83731.1"/>
    </source>
</evidence>
<accession>A0A8H9C6G6</accession>
<reference evidence="1" key="1">
    <citation type="submission" date="2020-11" db="EMBL/GenBank/DDBJ databases">
        <title>Complete genome sequence of a novel pathogenic Methylobacterium strain isolated from rice in Vietnam.</title>
        <authorList>
            <person name="Lai K."/>
            <person name="Okazaki S."/>
            <person name="Higashi K."/>
            <person name="Mori H."/>
            <person name="Toyoda A."/>
            <person name="Kurokawa K."/>
        </authorList>
    </citation>
    <scope>NUCLEOTIDE SEQUENCE</scope>
    <source>
        <strain evidence="1">VL1</strain>
    </source>
</reference>
<protein>
    <recommendedName>
        <fullName evidence="3">Peptidase C51 domain-containing protein</fullName>
    </recommendedName>
</protein>
<evidence type="ECO:0000313" key="2">
    <source>
        <dbReference type="Proteomes" id="UP000663508"/>
    </source>
</evidence>
<sequence>MVRAVFATVTKRAGFDPVANPLWARNWGSWGQKADKPSLGDILVFERAGGGGHNGLYVGEDATAYHVLGGNQSDQVSITRILKSRCLAVRRCPWKLAQPANVCPVRLAAGGALSTNEA</sequence>
<dbReference type="EMBL" id="AP024145">
    <property type="protein sequence ID" value="BCM83731.1"/>
    <property type="molecule type" value="Genomic_DNA"/>
</dbReference>
<name>A0A8H9C6G6_9HYPH</name>
<proteinExistence type="predicted"/>
<organism evidence="1 2">
    <name type="scientific">Methylobacterium indicum</name>
    <dbReference type="NCBI Taxonomy" id="1775910"/>
    <lineage>
        <taxon>Bacteria</taxon>
        <taxon>Pseudomonadati</taxon>
        <taxon>Pseudomonadota</taxon>
        <taxon>Alphaproteobacteria</taxon>
        <taxon>Hyphomicrobiales</taxon>
        <taxon>Methylobacteriaceae</taxon>
        <taxon>Methylobacterium</taxon>
    </lineage>
</organism>
<dbReference type="AlphaFoldDB" id="A0A8H9C6G6"/>
<evidence type="ECO:0008006" key="3">
    <source>
        <dbReference type="Google" id="ProtNLM"/>
    </source>
</evidence>
<dbReference type="KEGG" id="mind:mvi_21920"/>